<evidence type="ECO:0000313" key="3">
    <source>
        <dbReference type="WBParaSite" id="ALUE_0001839701-mRNA-1"/>
    </source>
</evidence>
<evidence type="ECO:0000256" key="1">
    <source>
        <dbReference type="SAM" id="MobiDB-lite"/>
    </source>
</evidence>
<feature type="compositionally biased region" description="Polar residues" evidence="1">
    <location>
        <begin position="173"/>
        <end position="191"/>
    </location>
</feature>
<keyword evidence="2" id="KW-1185">Reference proteome</keyword>
<protein>
    <submittedName>
        <fullName evidence="3">Uncharacterized protein</fullName>
    </submittedName>
</protein>
<reference evidence="3" key="1">
    <citation type="submission" date="2017-02" db="UniProtKB">
        <authorList>
            <consortium name="WormBaseParasite"/>
        </authorList>
    </citation>
    <scope>IDENTIFICATION</scope>
</reference>
<accession>A0A0M3IIL3</accession>
<dbReference type="AlphaFoldDB" id="A0A0M3IIL3"/>
<dbReference type="WBParaSite" id="ALUE_0001839701-mRNA-1">
    <property type="protein sequence ID" value="ALUE_0001839701-mRNA-1"/>
    <property type="gene ID" value="ALUE_0001839701"/>
</dbReference>
<evidence type="ECO:0000313" key="2">
    <source>
        <dbReference type="Proteomes" id="UP000036681"/>
    </source>
</evidence>
<sequence length="191" mass="22053">MEWNTRLRKRLQRESCYLRRGGGNARIGADWPANQRMRAHKEGSQPAALKRTHAYSRRRYQLAKNVKFNSTTAYADDWIRGLPSDSKIFTTRYRKSIPDDPFHDEEWKSLHFKVERELDPTEGNSHRGDAARGAEARRVCTKRGIVVLHDTVDRLRIWGTSKWVADEMCAPESTPSGDNARNSNVRVLQTT</sequence>
<proteinExistence type="predicted"/>
<organism evidence="2 3">
    <name type="scientific">Ascaris lumbricoides</name>
    <name type="common">Giant roundworm</name>
    <dbReference type="NCBI Taxonomy" id="6252"/>
    <lineage>
        <taxon>Eukaryota</taxon>
        <taxon>Metazoa</taxon>
        <taxon>Ecdysozoa</taxon>
        <taxon>Nematoda</taxon>
        <taxon>Chromadorea</taxon>
        <taxon>Rhabditida</taxon>
        <taxon>Spirurina</taxon>
        <taxon>Ascaridomorpha</taxon>
        <taxon>Ascaridoidea</taxon>
        <taxon>Ascarididae</taxon>
        <taxon>Ascaris</taxon>
    </lineage>
</organism>
<name>A0A0M3IIL3_ASCLU</name>
<feature type="region of interest" description="Disordered" evidence="1">
    <location>
        <begin position="169"/>
        <end position="191"/>
    </location>
</feature>
<dbReference type="Proteomes" id="UP000036681">
    <property type="component" value="Unplaced"/>
</dbReference>